<dbReference type="PIRSF" id="PIRSF006060">
    <property type="entry name" value="AA_transporter"/>
    <property type="match status" value="1"/>
</dbReference>
<feature type="transmembrane region" description="Helical" evidence="6">
    <location>
        <begin position="392"/>
        <end position="411"/>
    </location>
</feature>
<feature type="transmembrane region" description="Helical" evidence="6">
    <location>
        <begin position="265"/>
        <end position="289"/>
    </location>
</feature>
<evidence type="ECO:0000313" key="7">
    <source>
        <dbReference type="EMBL" id="MCM2437745.1"/>
    </source>
</evidence>
<feature type="transmembrane region" description="Helical" evidence="6">
    <location>
        <begin position="365"/>
        <end position="386"/>
    </location>
</feature>
<dbReference type="Gene3D" id="1.20.1740.10">
    <property type="entry name" value="Amino acid/polyamine transporter I"/>
    <property type="match status" value="1"/>
</dbReference>
<feature type="transmembrane region" description="Helical" evidence="6">
    <location>
        <begin position="187"/>
        <end position="205"/>
    </location>
</feature>
<dbReference type="PANTHER" id="PTHR43243:SF4">
    <property type="entry name" value="CATIONIC AMINO ACID TRANSPORTER 4"/>
    <property type="match status" value="1"/>
</dbReference>
<organism evidence="7 8">
    <name type="scientific">Periweissella beninensis</name>
    <dbReference type="NCBI Taxonomy" id="504936"/>
    <lineage>
        <taxon>Bacteria</taxon>
        <taxon>Bacillati</taxon>
        <taxon>Bacillota</taxon>
        <taxon>Bacilli</taxon>
        <taxon>Lactobacillales</taxon>
        <taxon>Lactobacillaceae</taxon>
        <taxon>Periweissella</taxon>
    </lineage>
</organism>
<keyword evidence="8" id="KW-1185">Reference proteome</keyword>
<evidence type="ECO:0000313" key="8">
    <source>
        <dbReference type="Proteomes" id="UP001057481"/>
    </source>
</evidence>
<evidence type="ECO:0000256" key="5">
    <source>
        <dbReference type="ARBA" id="ARBA00023136"/>
    </source>
</evidence>
<reference evidence="7" key="1">
    <citation type="submission" date="2021-04" db="EMBL/GenBank/DDBJ databases">
        <title>Taxonomic assessment of Weissella genus.</title>
        <authorList>
            <person name="Fanelli F."/>
            <person name="Chieffi D."/>
            <person name="Dell'Aquila A."/>
            <person name="Gyu-Sung C."/>
            <person name="Franz C.M.A.P."/>
            <person name="Fusco V."/>
        </authorList>
    </citation>
    <scope>NUCLEOTIDE SEQUENCE</scope>
    <source>
        <strain evidence="7">LMG 25373</strain>
    </source>
</reference>
<comment type="subcellular location">
    <subcellularLocation>
        <location evidence="1">Membrane</location>
        <topology evidence="1">Multi-pass membrane protein</topology>
    </subcellularLocation>
</comment>
<proteinExistence type="predicted"/>
<dbReference type="RefSeq" id="WP_205143779.1">
    <property type="nucleotide sequence ID" value="NZ_JAFBDN010000010.1"/>
</dbReference>
<keyword evidence="3 6" id="KW-0812">Transmembrane</keyword>
<keyword evidence="2" id="KW-0813">Transport</keyword>
<dbReference type="PANTHER" id="PTHR43243">
    <property type="entry name" value="INNER MEMBRANE TRANSPORTER YGJI-RELATED"/>
    <property type="match status" value="1"/>
</dbReference>
<feature type="transmembrane region" description="Helical" evidence="6">
    <location>
        <begin position="61"/>
        <end position="83"/>
    </location>
</feature>
<keyword evidence="4 6" id="KW-1133">Transmembrane helix</keyword>
<feature type="transmembrane region" description="Helical" evidence="6">
    <location>
        <begin position="32"/>
        <end position="55"/>
    </location>
</feature>
<sequence length="485" mass="51813">MKNKTRQSRFLLKKDVSADLAQKPVLPRTLSAFGLSSMGVGAIVGAGIFITPGIIAGKYAGPAVVLSFLLAAIVCSLAALCYAEFASTIPLAGSAYTYAYAVFGELIAWVLGWSLVSEYLFAVASVASSWSAYFQNLLAGMGIKLPLFLQHANSKGIDLIAILVILAISALLLVGVSESTRINAGMVIIKITVILLFIGVGLFFIKTNHYLPFIPEAFTDSAGVQHYGVGGVIAGAATAFYAYIGFDAVSTASEEVKNPKRDMPIGIIASLGIASILYMALSAVLVGIVNYQDLAKPEHQGDPVAFALTVINQNWVAAIVSLGAVIGMTTVLLVMSFGGNRLLFAISRDGLLPTSFQKISVKKQVPVRSTLIFGSSAALIAGVVPLQTIAELVNIGTLFAFAVVSLGILFLRNNEEFTQLSRQGFKVPGYPFVPILSFILCGILMLQLEKVTWFVFIIWQVLGLGLYIGYGYHHSIVRKKQRVLD</sequence>
<feature type="transmembrane region" description="Helical" evidence="6">
    <location>
        <begin position="315"/>
        <end position="344"/>
    </location>
</feature>
<feature type="transmembrane region" description="Helical" evidence="6">
    <location>
        <begin position="225"/>
        <end position="244"/>
    </location>
</feature>
<gene>
    <name evidence="7" type="ORF">KAK10_07460</name>
</gene>
<name>A0ABT0VIT8_9LACO</name>
<evidence type="ECO:0000256" key="2">
    <source>
        <dbReference type="ARBA" id="ARBA00022448"/>
    </source>
</evidence>
<accession>A0ABT0VIT8</accession>
<dbReference type="EMBL" id="JAGMVS010000067">
    <property type="protein sequence ID" value="MCM2437745.1"/>
    <property type="molecule type" value="Genomic_DNA"/>
</dbReference>
<feature type="transmembrane region" description="Helical" evidence="6">
    <location>
        <begin position="454"/>
        <end position="472"/>
    </location>
</feature>
<protein>
    <submittedName>
        <fullName evidence="7">Amino acid permease</fullName>
    </submittedName>
</protein>
<dbReference type="InterPro" id="IPR002293">
    <property type="entry name" value="AA/rel_permease1"/>
</dbReference>
<evidence type="ECO:0000256" key="3">
    <source>
        <dbReference type="ARBA" id="ARBA00022692"/>
    </source>
</evidence>
<feature type="transmembrane region" description="Helical" evidence="6">
    <location>
        <begin position="156"/>
        <end position="175"/>
    </location>
</feature>
<feature type="transmembrane region" description="Helical" evidence="6">
    <location>
        <begin position="432"/>
        <end position="448"/>
    </location>
</feature>
<keyword evidence="5 6" id="KW-0472">Membrane</keyword>
<dbReference type="Pfam" id="PF13520">
    <property type="entry name" value="AA_permease_2"/>
    <property type="match status" value="1"/>
</dbReference>
<feature type="transmembrane region" description="Helical" evidence="6">
    <location>
        <begin position="95"/>
        <end position="116"/>
    </location>
</feature>
<comment type="caution">
    <text evidence="7">The sequence shown here is derived from an EMBL/GenBank/DDBJ whole genome shotgun (WGS) entry which is preliminary data.</text>
</comment>
<dbReference type="Proteomes" id="UP001057481">
    <property type="component" value="Unassembled WGS sequence"/>
</dbReference>
<evidence type="ECO:0000256" key="4">
    <source>
        <dbReference type="ARBA" id="ARBA00022989"/>
    </source>
</evidence>
<evidence type="ECO:0000256" key="6">
    <source>
        <dbReference type="SAM" id="Phobius"/>
    </source>
</evidence>
<evidence type="ECO:0000256" key="1">
    <source>
        <dbReference type="ARBA" id="ARBA00004141"/>
    </source>
</evidence>